<dbReference type="GO" id="GO:0035556">
    <property type="term" value="P:intracellular signal transduction"/>
    <property type="evidence" value="ECO:0007669"/>
    <property type="project" value="InterPro"/>
</dbReference>
<organism evidence="4">
    <name type="scientific">uncultured Mycobacterium sp</name>
    <dbReference type="NCBI Taxonomy" id="171292"/>
    <lineage>
        <taxon>Bacteria</taxon>
        <taxon>Bacillati</taxon>
        <taxon>Actinomycetota</taxon>
        <taxon>Actinomycetes</taxon>
        <taxon>Mycobacteriales</taxon>
        <taxon>Mycobacteriaceae</taxon>
        <taxon>Mycobacterium</taxon>
        <taxon>environmental samples</taxon>
    </lineage>
</organism>
<dbReference type="GO" id="GO:0009190">
    <property type="term" value="P:cyclic nucleotide biosynthetic process"/>
    <property type="evidence" value="ECO:0007669"/>
    <property type="project" value="InterPro"/>
</dbReference>
<dbReference type="Gene3D" id="3.30.70.1230">
    <property type="entry name" value="Nucleotide cyclase"/>
    <property type="match status" value="1"/>
</dbReference>
<dbReference type="Pfam" id="PF13191">
    <property type="entry name" value="AAA_16"/>
    <property type="match status" value="1"/>
</dbReference>
<protein>
    <submittedName>
        <fullName evidence="4">Membrane-anchored adenylyl cyclase</fullName>
    </submittedName>
</protein>
<dbReference type="PANTHER" id="PTHR16305:SF28">
    <property type="entry name" value="GUANYLATE CYCLASE DOMAIN-CONTAINING PROTEIN"/>
    <property type="match status" value="1"/>
</dbReference>
<gene>
    <name evidence="4" type="ORF">MHPYR_200052</name>
</gene>
<proteinExistence type="predicted"/>
<dbReference type="SUPFAM" id="SSF55073">
    <property type="entry name" value="Nucleotide cyclase"/>
    <property type="match status" value="1"/>
</dbReference>
<dbReference type="Gene3D" id="3.40.50.300">
    <property type="entry name" value="P-loop containing nucleotide triphosphate hydrolases"/>
    <property type="match status" value="1"/>
</dbReference>
<dbReference type="InterPro" id="IPR001054">
    <property type="entry name" value="A/G_cyclase"/>
</dbReference>
<name>A0A1Y5PCU8_9MYCO</name>
<evidence type="ECO:0000256" key="1">
    <source>
        <dbReference type="ARBA" id="ARBA00022741"/>
    </source>
</evidence>
<evidence type="ECO:0000259" key="3">
    <source>
        <dbReference type="PROSITE" id="PS50125"/>
    </source>
</evidence>
<dbReference type="AlphaFoldDB" id="A0A1Y5PCU8"/>
<dbReference type="PROSITE" id="PS50125">
    <property type="entry name" value="GUANYLATE_CYCLASE_2"/>
    <property type="match status" value="1"/>
</dbReference>
<dbReference type="InterPro" id="IPR041664">
    <property type="entry name" value="AAA_16"/>
</dbReference>
<evidence type="ECO:0000313" key="4">
    <source>
        <dbReference type="EMBL" id="SBS75149.1"/>
    </source>
</evidence>
<keyword evidence="1" id="KW-0547">Nucleotide-binding</keyword>
<dbReference type="InterPro" id="IPR029787">
    <property type="entry name" value="Nucleotide_cyclase"/>
</dbReference>
<dbReference type="SMART" id="SM00044">
    <property type="entry name" value="CYCc"/>
    <property type="match status" value="1"/>
</dbReference>
<dbReference type="CDD" id="cd07302">
    <property type="entry name" value="CHD"/>
    <property type="match status" value="1"/>
</dbReference>
<dbReference type="PANTHER" id="PTHR16305">
    <property type="entry name" value="TESTICULAR SOLUBLE ADENYLYL CYCLASE"/>
    <property type="match status" value="1"/>
</dbReference>
<dbReference type="GO" id="GO:0005737">
    <property type="term" value="C:cytoplasm"/>
    <property type="evidence" value="ECO:0007669"/>
    <property type="project" value="TreeGrafter"/>
</dbReference>
<reference evidence="4" key="1">
    <citation type="submission" date="2016-03" db="EMBL/GenBank/DDBJ databases">
        <authorList>
            <person name="Ploux O."/>
        </authorList>
    </citation>
    <scope>NUCLEOTIDE SEQUENCE</scope>
    <source>
        <strain evidence="4">UC10</strain>
    </source>
</reference>
<feature type="domain" description="Guanylate cyclase" evidence="3">
    <location>
        <begin position="42"/>
        <end position="173"/>
    </location>
</feature>
<dbReference type="SUPFAM" id="SSF52540">
    <property type="entry name" value="P-loop containing nucleoside triphosphate hydrolases"/>
    <property type="match status" value="1"/>
</dbReference>
<sequence>MAVESTTCRVCGAQPRQGARFCDSCGAPLADSEMPAEYKQVTVFFADVVRSMDIAAALGAERLREIMTGLVNRASAVVTRYGGTVDKFTGDGIMAIFGAPAALEDHAFRACLAALDLQKEAEQLAAEIEKQDGVQFKLRVGLNSGQVITGDITSSPTSYTAVGEQVGLAQRMESVAPPGGVMLSESTANLVEGTVEMAEAELVHVKGADEPRTARRLLGASGGLRRRRTAETALVGRTWELASITGMLDEAVDGSGCVVSLVGPAGIGKSRIVREITTRAARREVDVITAVCESHTSDLPFHAAAALLTAALDISGMDKAAARAQVRSRVLDADADDLLLVDDLLGIAEPGAEVPAIEADARRRRLTGLLDAALMARQRPTLFTIEDAHWIDEPSEALLTSFLEVAPQTPSVVLITYRPDYRGALANVQGAQMITLRPLSNAQTSALTSELLGQDASVRELVDHIAERAAGNPFFAEEIVRDLAERGVLEGVRAKYSCTVDITDIRVPATLQAAIAARIDRLGAAAKRTLSAASVIGSRFNADLLEGLGVTPTFGELVDAELVTRVQFTARQDYAFKHPLIRTVAYESQLKSDRTELHRRVAGVIQGRSCGDDKAAEVAEHFEAAGDLRTAFDWHMRAGQWLTNRDIAAARASWQRARQVADRLPAETPDHLALRIGPRTLLCASAYRGGGRIDDTGFDELRDLCEKAGDKRSLAIAMAGLPVTMTLLNRHHDASELAAEQEQLVASIGEPVLTVGLLHGVITARLHAGEALAAVRTAQLVIDAAGGDVAMGELLIGSPLAQATMLRGVARCLLGQPGWRHDLDDARTMAAGSDPVTRVIVVAYPLGMLLLNGAFVADETLLTLAENAFHTAEQSGDDFTLGMAAFAYGVATMAHNGADPAIGAQLLEESLDMGTQQENALGALPSGVALATHRAKFGNVDGAIRMAKALVEDTFACGEMILRGPAAVALVEALLQRGTEDDVHEAHAVVDRLAAVPTDPGFVLFALPLLRLRALLARSDGDEDGYGELRDQYRTMANTLDYHGHMARADAMD</sequence>
<dbReference type="GO" id="GO:0004016">
    <property type="term" value="F:adenylate cyclase activity"/>
    <property type="evidence" value="ECO:0007669"/>
    <property type="project" value="UniProtKB-ARBA"/>
</dbReference>
<keyword evidence="2" id="KW-0067">ATP-binding</keyword>
<evidence type="ECO:0000256" key="2">
    <source>
        <dbReference type="ARBA" id="ARBA00022840"/>
    </source>
</evidence>
<dbReference type="EMBL" id="FLQS01000013">
    <property type="protein sequence ID" value="SBS75149.1"/>
    <property type="molecule type" value="Genomic_DNA"/>
</dbReference>
<dbReference type="Pfam" id="PF00211">
    <property type="entry name" value="Guanylate_cyc"/>
    <property type="match status" value="1"/>
</dbReference>
<dbReference type="GO" id="GO:0005524">
    <property type="term" value="F:ATP binding"/>
    <property type="evidence" value="ECO:0007669"/>
    <property type="project" value="UniProtKB-KW"/>
</dbReference>
<accession>A0A1Y5PCU8</accession>
<dbReference type="InterPro" id="IPR027417">
    <property type="entry name" value="P-loop_NTPase"/>
</dbReference>